<reference evidence="1 2" key="1">
    <citation type="submission" date="2018-12" db="EMBL/GenBank/DDBJ databases">
        <title>The genome sequences of Variovorax guangxiensis DSM 27352.</title>
        <authorList>
            <person name="Gao J."/>
            <person name="Sun J."/>
        </authorList>
    </citation>
    <scope>NUCLEOTIDE SEQUENCE [LARGE SCALE GENOMIC DNA]</scope>
    <source>
        <strain evidence="1 2">DSM 27352</strain>
    </source>
</reference>
<dbReference type="OrthoDB" id="9816424at2"/>
<dbReference type="Proteomes" id="UP000281118">
    <property type="component" value="Unassembled WGS sequence"/>
</dbReference>
<dbReference type="Gene3D" id="3.40.50.150">
    <property type="entry name" value="Vaccinia Virus protein VP39"/>
    <property type="match status" value="1"/>
</dbReference>
<dbReference type="Pfam" id="PF13489">
    <property type="entry name" value="Methyltransf_23"/>
    <property type="match status" value="1"/>
</dbReference>
<dbReference type="GO" id="GO:0008168">
    <property type="term" value="F:methyltransferase activity"/>
    <property type="evidence" value="ECO:0007669"/>
    <property type="project" value="UniProtKB-KW"/>
</dbReference>
<proteinExistence type="predicted"/>
<sequence>MMLTENGILNQGYRGVLLRSLASRHGEKVFYCARGRRHWITDARWLAENGFAWPSDVIEVHADVLDALLPGQNAPLRHDLATWRMPDRVLTTWGMRELSVSRLKGSGIEVGAGANPMPIPLHCQIKYVDIFDVSQLQEHRYDGQESLDILRPDIVAMLGKLDPIAPESLDFVVACHVIEHTRDPIAAIADAWDKIKRGGSLVLVVPEISRTFDKHRALTELDHLIGDFKESDPERMRDMQHFQEFYAKAFVTPAESYVATWKEKWAEDFPIHYHTWTHQSFMEMIDWMMSESLLPGLQEAWSRPPLPADEGCIEFWVVLRKEE</sequence>
<dbReference type="GO" id="GO:0032259">
    <property type="term" value="P:methylation"/>
    <property type="evidence" value="ECO:0007669"/>
    <property type="project" value="UniProtKB-KW"/>
</dbReference>
<keyword evidence="1" id="KW-0808">Transferase</keyword>
<evidence type="ECO:0000313" key="2">
    <source>
        <dbReference type="Proteomes" id="UP000281118"/>
    </source>
</evidence>
<dbReference type="AlphaFoldDB" id="A0A3S0XEC2"/>
<dbReference type="InterPro" id="IPR029063">
    <property type="entry name" value="SAM-dependent_MTases_sf"/>
</dbReference>
<dbReference type="SUPFAM" id="SSF53335">
    <property type="entry name" value="S-adenosyl-L-methionine-dependent methyltransferases"/>
    <property type="match status" value="1"/>
</dbReference>
<accession>A0A3S0XEC2</accession>
<gene>
    <name evidence="1" type="ORF">EJP67_10095</name>
</gene>
<name>A0A3S0XEC2_9BURK</name>
<evidence type="ECO:0000313" key="1">
    <source>
        <dbReference type="EMBL" id="RUR67412.1"/>
    </source>
</evidence>
<organism evidence="1 2">
    <name type="scientific">Variovorax guangxiensis</name>
    <dbReference type="NCBI Taxonomy" id="1775474"/>
    <lineage>
        <taxon>Bacteria</taxon>
        <taxon>Pseudomonadati</taxon>
        <taxon>Pseudomonadota</taxon>
        <taxon>Betaproteobacteria</taxon>
        <taxon>Burkholderiales</taxon>
        <taxon>Comamonadaceae</taxon>
        <taxon>Variovorax</taxon>
    </lineage>
</organism>
<comment type="caution">
    <text evidence="1">The sequence shown here is derived from an EMBL/GenBank/DDBJ whole genome shotgun (WGS) entry which is preliminary data.</text>
</comment>
<protein>
    <submittedName>
        <fullName evidence="1">Methyltransferase domain-containing protein</fullName>
    </submittedName>
</protein>
<keyword evidence="1" id="KW-0489">Methyltransferase</keyword>
<dbReference type="EMBL" id="RXFT01000003">
    <property type="protein sequence ID" value="RUR67412.1"/>
    <property type="molecule type" value="Genomic_DNA"/>
</dbReference>